<organism evidence="2 3">
    <name type="scientific">Clostridium aestuarii</name>
    <dbReference type="NCBI Taxonomy" id="338193"/>
    <lineage>
        <taxon>Bacteria</taxon>
        <taxon>Bacillati</taxon>
        <taxon>Bacillota</taxon>
        <taxon>Clostridia</taxon>
        <taxon>Eubacteriales</taxon>
        <taxon>Clostridiaceae</taxon>
        <taxon>Clostridium</taxon>
    </lineage>
</organism>
<feature type="domain" description="THIF-type NAD/FAD binding fold" evidence="1">
    <location>
        <begin position="11"/>
        <end position="233"/>
    </location>
</feature>
<comment type="caution">
    <text evidence="2">The sequence shown here is derived from an EMBL/GenBank/DDBJ whole genome shotgun (WGS) entry which is preliminary data.</text>
</comment>
<sequence>MEYWLSRTERMIGKENIEKLKESKVVIFGIGGVGSFSTEAIARSGVGKIVLVDKDEVDISNINRQILATMKSVGKAKVEIMKQRILDINPECDVTVHKVFVSEDNIQNIIDQDTDYVIDAIDTITSKIALAFWCEKNNIRLISSMGTGNKLDPTKFKVSDIYKTNVCPLAKVMRRELKKRQVKHLKVVYSEELPIKLKEEYKNPNVRKQAPASISFVPSVAGLIIAGEVIKDIVAM</sequence>
<evidence type="ECO:0000259" key="1">
    <source>
        <dbReference type="Pfam" id="PF00899"/>
    </source>
</evidence>
<proteinExistence type="predicted"/>
<name>A0ABT4D3U9_9CLOT</name>
<protein>
    <submittedName>
        <fullName evidence="2">tRNA threonylcarbamoyladenosine dehydratase</fullName>
    </submittedName>
</protein>
<reference evidence="2" key="1">
    <citation type="submission" date="2022-12" db="EMBL/GenBank/DDBJ databases">
        <authorList>
            <person name="Wang J."/>
        </authorList>
    </citation>
    <scope>NUCLEOTIDE SEQUENCE</scope>
    <source>
        <strain evidence="2">HY-45-18</strain>
    </source>
</reference>
<dbReference type="CDD" id="cd00755">
    <property type="entry name" value="YgdL_like"/>
    <property type="match status" value="1"/>
</dbReference>
<dbReference type="Pfam" id="PF00899">
    <property type="entry name" value="ThiF"/>
    <property type="match status" value="1"/>
</dbReference>
<evidence type="ECO:0000313" key="3">
    <source>
        <dbReference type="Proteomes" id="UP001078443"/>
    </source>
</evidence>
<dbReference type="InterPro" id="IPR035985">
    <property type="entry name" value="Ubiquitin-activating_enz"/>
</dbReference>
<dbReference type="EMBL" id="JAPQER010000017">
    <property type="protein sequence ID" value="MCY6485919.1"/>
    <property type="molecule type" value="Genomic_DNA"/>
</dbReference>
<dbReference type="InterPro" id="IPR045886">
    <property type="entry name" value="ThiF/MoeB/HesA"/>
</dbReference>
<gene>
    <name evidence="2" type="ORF">OW763_16545</name>
</gene>
<dbReference type="Proteomes" id="UP001078443">
    <property type="component" value="Unassembled WGS sequence"/>
</dbReference>
<dbReference type="Gene3D" id="3.40.50.720">
    <property type="entry name" value="NAD(P)-binding Rossmann-like Domain"/>
    <property type="match status" value="1"/>
</dbReference>
<dbReference type="SUPFAM" id="SSF69572">
    <property type="entry name" value="Activating enzymes of the ubiquitin-like proteins"/>
    <property type="match status" value="1"/>
</dbReference>
<keyword evidence="3" id="KW-1185">Reference proteome</keyword>
<dbReference type="PANTHER" id="PTHR43267">
    <property type="entry name" value="TRNA THREONYLCARBAMOYLADENOSINE DEHYDRATASE"/>
    <property type="match status" value="1"/>
</dbReference>
<dbReference type="InterPro" id="IPR000594">
    <property type="entry name" value="ThiF_NAD_FAD-bd"/>
</dbReference>
<dbReference type="PANTHER" id="PTHR43267:SF1">
    <property type="entry name" value="TRNA THREONYLCARBAMOYLADENOSINE DEHYDRATASE"/>
    <property type="match status" value="1"/>
</dbReference>
<evidence type="ECO:0000313" key="2">
    <source>
        <dbReference type="EMBL" id="MCY6485919.1"/>
    </source>
</evidence>
<dbReference type="RefSeq" id="WP_268042682.1">
    <property type="nucleotide sequence ID" value="NZ_JAPQER010000017.1"/>
</dbReference>
<accession>A0ABT4D3U9</accession>